<gene>
    <name evidence="2" type="ORF">H9654_08325</name>
</gene>
<evidence type="ECO:0000313" key="3">
    <source>
        <dbReference type="Proteomes" id="UP000636938"/>
    </source>
</evidence>
<evidence type="ECO:0000256" key="1">
    <source>
        <dbReference type="SAM" id="SignalP"/>
    </source>
</evidence>
<dbReference type="AlphaFoldDB" id="A0A8X8FQP9"/>
<keyword evidence="3" id="KW-1185">Reference proteome</keyword>
<dbReference type="RefSeq" id="WP_157825147.1">
    <property type="nucleotide sequence ID" value="NZ_JACSQS010000006.1"/>
</dbReference>
<sequence>MSLLATFVVASGIALGSAAAPVQAPVGPEGDPCPGCVAWRCDTRGSVHLPLVVNEPDHKQAVLRAIYEHTRATFGGQVPASVTCTTTGG</sequence>
<evidence type="ECO:0000313" key="2">
    <source>
        <dbReference type="EMBL" id="MBD7954211.1"/>
    </source>
</evidence>
<name>A0A8X8FQP9_9GAMM</name>
<organism evidence="2 3">
    <name type="scientific">Stenotrophomonas lacuserhaii</name>
    <dbReference type="NCBI Taxonomy" id="2760084"/>
    <lineage>
        <taxon>Bacteria</taxon>
        <taxon>Pseudomonadati</taxon>
        <taxon>Pseudomonadota</taxon>
        <taxon>Gammaproteobacteria</taxon>
        <taxon>Lysobacterales</taxon>
        <taxon>Lysobacteraceae</taxon>
        <taxon>Stenotrophomonas</taxon>
    </lineage>
</organism>
<accession>A0A8X8FQP9</accession>
<feature type="chain" id="PRO_5036447482" evidence="1">
    <location>
        <begin position="25"/>
        <end position="89"/>
    </location>
</feature>
<reference evidence="2 3" key="1">
    <citation type="submission" date="2020-08" db="EMBL/GenBank/DDBJ databases">
        <title>A Genomic Blueprint of the Chicken Gut Microbiome.</title>
        <authorList>
            <person name="Gilroy R."/>
            <person name="Ravi A."/>
            <person name="Getino M."/>
            <person name="Pursley I."/>
            <person name="Horton D.L."/>
            <person name="Alikhan N.-F."/>
            <person name="Baker D."/>
            <person name="Gharbi K."/>
            <person name="Hall N."/>
            <person name="Watson M."/>
            <person name="Adriaenssens E.M."/>
            <person name="Foster-Nyarko E."/>
            <person name="Jarju S."/>
            <person name="Secka A."/>
            <person name="Antonio M."/>
            <person name="Oren A."/>
            <person name="Chaudhuri R."/>
            <person name="La Ragione R.M."/>
            <person name="Hildebrand F."/>
            <person name="Pallen M.J."/>
        </authorList>
    </citation>
    <scope>NUCLEOTIDE SEQUENCE [LARGE SCALE GENOMIC DNA]</scope>
    <source>
        <strain evidence="2 3">Sa5BUN4</strain>
    </source>
</reference>
<proteinExistence type="predicted"/>
<keyword evidence="1" id="KW-0732">Signal</keyword>
<dbReference type="Proteomes" id="UP000636938">
    <property type="component" value="Unassembled WGS sequence"/>
</dbReference>
<comment type="caution">
    <text evidence="2">The sequence shown here is derived from an EMBL/GenBank/DDBJ whole genome shotgun (WGS) entry which is preliminary data.</text>
</comment>
<feature type="signal peptide" evidence="1">
    <location>
        <begin position="1"/>
        <end position="24"/>
    </location>
</feature>
<protein>
    <submittedName>
        <fullName evidence="2">Uncharacterized protein</fullName>
    </submittedName>
</protein>
<dbReference type="EMBL" id="JACSQS010000006">
    <property type="protein sequence ID" value="MBD7954211.1"/>
    <property type="molecule type" value="Genomic_DNA"/>
</dbReference>